<evidence type="ECO:0000313" key="4">
    <source>
        <dbReference type="Proteomes" id="UP000708208"/>
    </source>
</evidence>
<accession>A0A8J2KTZ2</accession>
<dbReference type="AlphaFoldDB" id="A0A8J2KTZ2"/>
<name>A0A8J2KTZ2_9HEXA</name>
<evidence type="ECO:0000313" key="3">
    <source>
        <dbReference type="EMBL" id="CAG7819084.1"/>
    </source>
</evidence>
<feature type="compositionally biased region" description="Polar residues" evidence="1">
    <location>
        <begin position="102"/>
        <end position="115"/>
    </location>
</feature>
<evidence type="ECO:0000256" key="1">
    <source>
        <dbReference type="SAM" id="MobiDB-lite"/>
    </source>
</evidence>
<feature type="transmembrane region" description="Helical" evidence="2">
    <location>
        <begin position="56"/>
        <end position="86"/>
    </location>
</feature>
<organism evidence="3 4">
    <name type="scientific">Allacma fusca</name>
    <dbReference type="NCBI Taxonomy" id="39272"/>
    <lineage>
        <taxon>Eukaryota</taxon>
        <taxon>Metazoa</taxon>
        <taxon>Ecdysozoa</taxon>
        <taxon>Arthropoda</taxon>
        <taxon>Hexapoda</taxon>
        <taxon>Collembola</taxon>
        <taxon>Symphypleona</taxon>
        <taxon>Sminthuridae</taxon>
        <taxon>Allacma</taxon>
    </lineage>
</organism>
<feature type="region of interest" description="Disordered" evidence="1">
    <location>
        <begin position="93"/>
        <end position="115"/>
    </location>
</feature>
<dbReference type="Proteomes" id="UP000708208">
    <property type="component" value="Unassembled WGS sequence"/>
</dbReference>
<protein>
    <submittedName>
        <fullName evidence="3">Uncharacterized protein</fullName>
    </submittedName>
</protein>
<evidence type="ECO:0000256" key="2">
    <source>
        <dbReference type="SAM" id="Phobius"/>
    </source>
</evidence>
<keyword evidence="2" id="KW-1133">Transmembrane helix</keyword>
<comment type="caution">
    <text evidence="3">The sequence shown here is derived from an EMBL/GenBank/DDBJ whole genome shotgun (WGS) entry which is preliminary data.</text>
</comment>
<sequence length="115" mass="13133">MEERQLCCCGFRGWTLVIAWFEIIVGIWAFHDLGKIFLVLLESMKPDKDSHDEEKLFSLAVLVQLGMSVMLRILEIVGVSIAVILIRGCKNKNPKQQEEQQRLSNPQTTLGPRVH</sequence>
<gene>
    <name evidence="3" type="ORF">AFUS01_LOCUS29554</name>
</gene>
<dbReference type="OrthoDB" id="8118226at2759"/>
<keyword evidence="2" id="KW-0812">Transmembrane</keyword>
<dbReference type="EMBL" id="CAJVCH010438601">
    <property type="protein sequence ID" value="CAG7819084.1"/>
    <property type="molecule type" value="Genomic_DNA"/>
</dbReference>
<proteinExistence type="predicted"/>
<feature type="transmembrane region" description="Helical" evidence="2">
    <location>
        <begin position="12"/>
        <end position="31"/>
    </location>
</feature>
<keyword evidence="2" id="KW-0472">Membrane</keyword>
<keyword evidence="4" id="KW-1185">Reference proteome</keyword>
<reference evidence="3" key="1">
    <citation type="submission" date="2021-06" db="EMBL/GenBank/DDBJ databases">
        <authorList>
            <person name="Hodson N. C."/>
            <person name="Mongue J. A."/>
            <person name="Jaron S. K."/>
        </authorList>
    </citation>
    <scope>NUCLEOTIDE SEQUENCE</scope>
</reference>